<dbReference type="GO" id="GO:0006936">
    <property type="term" value="P:muscle contraction"/>
    <property type="evidence" value="ECO:0007669"/>
    <property type="project" value="TreeGrafter"/>
</dbReference>
<keyword evidence="2" id="KW-0175">Coiled coil</keyword>
<evidence type="ECO:0000313" key="4">
    <source>
        <dbReference type="EMBL" id="KAJ6224448.1"/>
    </source>
</evidence>
<dbReference type="Gene3D" id="1.20.5.350">
    <property type="match status" value="2"/>
</dbReference>
<accession>A0A9Q0MDU7</accession>
<dbReference type="PANTHER" id="PTHR13738:SF1">
    <property type="entry name" value="TROPONIN I"/>
    <property type="match status" value="1"/>
</dbReference>
<feature type="compositionally biased region" description="Acidic residues" evidence="3">
    <location>
        <begin position="333"/>
        <end position="370"/>
    </location>
</feature>
<dbReference type="EMBL" id="JAPWDV010000001">
    <property type="protein sequence ID" value="KAJ6224448.1"/>
    <property type="molecule type" value="Genomic_DNA"/>
</dbReference>
<name>A0A9Q0MDU7_BLOTA</name>
<dbReference type="InterPro" id="IPR038077">
    <property type="entry name" value="Troponin_sf"/>
</dbReference>
<dbReference type="InterPro" id="IPR050875">
    <property type="entry name" value="Troponin_I"/>
</dbReference>
<evidence type="ECO:0000256" key="2">
    <source>
        <dbReference type="SAM" id="Coils"/>
    </source>
</evidence>
<reference evidence="4" key="1">
    <citation type="submission" date="2022-12" db="EMBL/GenBank/DDBJ databases">
        <title>Genome assemblies of Blomia tropicalis.</title>
        <authorList>
            <person name="Cui Y."/>
        </authorList>
    </citation>
    <scope>NUCLEOTIDE SEQUENCE</scope>
    <source>
        <tissue evidence="4">Adult mites</tissue>
    </source>
</reference>
<comment type="caution">
    <text evidence="4">The sequence shown here is derived from an EMBL/GenBank/DDBJ whole genome shotgun (WGS) entry which is preliminary data.</text>
</comment>
<proteinExistence type="inferred from homology"/>
<comment type="similarity">
    <text evidence="1">Belongs to the troponin I family.</text>
</comment>
<evidence type="ECO:0008006" key="6">
    <source>
        <dbReference type="Google" id="ProtNLM"/>
    </source>
</evidence>
<dbReference type="InterPro" id="IPR001978">
    <property type="entry name" value="Troponin"/>
</dbReference>
<sequence>MSDEAKAKFEERERKKLEIRQRLEAQMKSTKKKGFMTPERKKRLRQLLRRKAADEVKRQQELKEKERLKIITQRTGSPKQVQGANEATLIAICKEYHNRIYKLNEEKWDLELSTCLKEYEITDLQSRVNDQRGKFIVPPLKKVSKYQTQLEKMRQWTYKLAKMDMRGGLKQVKKEIELDDKLADAQLKFEEREARLKEVRESLMAQTKKKGFMTPERKKALKNMLKNIAIEKVKKELEKKAIERQRIIDERRGTPKPLPNDEAGLIAICKEYHNRIYKLNEDKWELELSTSLNEFEVSKKENKPEWAASNKPTTPTSLVPGKSIRSIDRTEEAAEENNEEQDEKDRVVDEDDDDDDETEDDVEMDEEVEEIELRMNT</sequence>
<dbReference type="PANTHER" id="PTHR13738">
    <property type="entry name" value="TROPONIN I"/>
    <property type="match status" value="1"/>
</dbReference>
<feature type="coiled-coil region" evidence="2">
    <location>
        <begin position="182"/>
        <end position="250"/>
    </location>
</feature>
<protein>
    <recommendedName>
        <fullName evidence="6">Troponin I</fullName>
    </recommendedName>
</protein>
<dbReference type="Proteomes" id="UP001142055">
    <property type="component" value="Chromosome 1"/>
</dbReference>
<gene>
    <name evidence="4" type="ORF">RDWZM_002993</name>
</gene>
<dbReference type="Pfam" id="PF00992">
    <property type="entry name" value="Troponin"/>
    <property type="match status" value="2"/>
</dbReference>
<evidence type="ECO:0000256" key="1">
    <source>
        <dbReference type="ARBA" id="ARBA00009930"/>
    </source>
</evidence>
<dbReference type="SUPFAM" id="SSF90250">
    <property type="entry name" value="Troponin coil-coiled subunits"/>
    <property type="match status" value="2"/>
</dbReference>
<dbReference type="GO" id="GO:0005861">
    <property type="term" value="C:troponin complex"/>
    <property type="evidence" value="ECO:0007669"/>
    <property type="project" value="InterPro"/>
</dbReference>
<feature type="region of interest" description="Disordered" evidence="3">
    <location>
        <begin position="295"/>
        <end position="377"/>
    </location>
</feature>
<organism evidence="4 5">
    <name type="scientific">Blomia tropicalis</name>
    <name type="common">Mite</name>
    <dbReference type="NCBI Taxonomy" id="40697"/>
    <lineage>
        <taxon>Eukaryota</taxon>
        <taxon>Metazoa</taxon>
        <taxon>Ecdysozoa</taxon>
        <taxon>Arthropoda</taxon>
        <taxon>Chelicerata</taxon>
        <taxon>Arachnida</taxon>
        <taxon>Acari</taxon>
        <taxon>Acariformes</taxon>
        <taxon>Sarcoptiformes</taxon>
        <taxon>Astigmata</taxon>
        <taxon>Glycyphagoidea</taxon>
        <taxon>Echimyopodidae</taxon>
        <taxon>Blomia</taxon>
    </lineage>
</organism>
<dbReference type="AlphaFoldDB" id="A0A9Q0MDU7"/>
<evidence type="ECO:0000313" key="5">
    <source>
        <dbReference type="Proteomes" id="UP001142055"/>
    </source>
</evidence>
<keyword evidence="5" id="KW-1185">Reference proteome</keyword>
<evidence type="ECO:0000256" key="3">
    <source>
        <dbReference type="SAM" id="MobiDB-lite"/>
    </source>
</evidence>